<keyword evidence="2" id="KW-1185">Reference proteome</keyword>
<evidence type="ECO:0000313" key="2">
    <source>
        <dbReference type="Proteomes" id="UP001152795"/>
    </source>
</evidence>
<comment type="caution">
    <text evidence="1">The sequence shown here is derived from an EMBL/GenBank/DDBJ whole genome shotgun (WGS) entry which is preliminary data.</text>
</comment>
<evidence type="ECO:0000313" key="1">
    <source>
        <dbReference type="EMBL" id="CAB4008230.1"/>
    </source>
</evidence>
<reference evidence="1" key="1">
    <citation type="submission" date="2020-04" db="EMBL/GenBank/DDBJ databases">
        <authorList>
            <person name="Alioto T."/>
            <person name="Alioto T."/>
            <person name="Gomez Garrido J."/>
        </authorList>
    </citation>
    <scope>NUCLEOTIDE SEQUENCE</scope>
    <source>
        <strain evidence="1">A484AB</strain>
    </source>
</reference>
<sequence length="305" mass="35058">MTMKYGYRVPIFISAAAFLISFFWAIVVNREKVDSVEVLIFCIFCGLDGMLTIALPVYFTKIQVKKFVCINRFSEWNHWFFLFFCSQLFRITIFSSGGHVEPRMKDTVLLSLIPSALILCGTDLVDHGFLPYCPAIVDIYDGIEMYYTKLNPTNPVWVQITICLAIIMFYIPSVLELYLLNFPELKYGSISSERKVKLCQFVCCCVFLVVRMMLYAYKPHEIIFAAKTFIRVYCHYKSWSNMNSAPQIVPIQVTEISTEFEKALSLVNESPSLHYMNTGKSGGKTQRCSEIPLTFSININITTYV</sequence>
<dbReference type="Proteomes" id="UP001152795">
    <property type="component" value="Unassembled WGS sequence"/>
</dbReference>
<accession>A0A7D9EG76</accession>
<name>A0A7D9EG76_PARCT</name>
<gene>
    <name evidence="1" type="ORF">PACLA_8A085951</name>
</gene>
<protein>
    <submittedName>
        <fullName evidence="1">Uncharacterized protein</fullName>
    </submittedName>
</protein>
<proteinExistence type="predicted"/>
<organism evidence="1 2">
    <name type="scientific">Paramuricea clavata</name>
    <name type="common">Red gorgonian</name>
    <name type="synonym">Violescent sea-whip</name>
    <dbReference type="NCBI Taxonomy" id="317549"/>
    <lineage>
        <taxon>Eukaryota</taxon>
        <taxon>Metazoa</taxon>
        <taxon>Cnidaria</taxon>
        <taxon>Anthozoa</taxon>
        <taxon>Octocorallia</taxon>
        <taxon>Malacalcyonacea</taxon>
        <taxon>Plexauridae</taxon>
        <taxon>Paramuricea</taxon>
    </lineage>
</organism>
<dbReference type="AlphaFoldDB" id="A0A7D9EG76"/>
<dbReference type="EMBL" id="CACRXK020006063">
    <property type="protein sequence ID" value="CAB4008230.1"/>
    <property type="molecule type" value="Genomic_DNA"/>
</dbReference>